<dbReference type="GO" id="GO:0004781">
    <property type="term" value="F:sulfate adenylyltransferase (ATP) activity"/>
    <property type="evidence" value="ECO:0007669"/>
    <property type="project" value="TreeGrafter"/>
</dbReference>
<keyword evidence="6 8" id="KW-0418">Kinase</keyword>
<keyword evidence="5 6" id="KW-0067">ATP-binding</keyword>
<dbReference type="InterPro" id="IPR027417">
    <property type="entry name" value="P-loop_NTPase"/>
</dbReference>
<dbReference type="InterPro" id="IPR002891">
    <property type="entry name" value="APS"/>
</dbReference>
<organism evidence="8 9">
    <name type="scientific">Dyadobacter psychrotolerans</name>
    <dbReference type="NCBI Taxonomy" id="2541721"/>
    <lineage>
        <taxon>Bacteria</taxon>
        <taxon>Pseudomonadati</taxon>
        <taxon>Bacteroidota</taxon>
        <taxon>Cytophagia</taxon>
        <taxon>Cytophagales</taxon>
        <taxon>Spirosomataceae</taxon>
        <taxon>Dyadobacter</taxon>
    </lineage>
</organism>
<accession>A0A4R5DPH8</accession>
<evidence type="ECO:0000256" key="4">
    <source>
        <dbReference type="ARBA" id="ARBA00022741"/>
    </source>
</evidence>
<dbReference type="GO" id="GO:0005737">
    <property type="term" value="C:cytoplasm"/>
    <property type="evidence" value="ECO:0007669"/>
    <property type="project" value="TreeGrafter"/>
</dbReference>
<dbReference type="SUPFAM" id="SSF52540">
    <property type="entry name" value="P-loop containing nucleoside triphosphate hydrolases"/>
    <property type="match status" value="1"/>
</dbReference>
<dbReference type="Pfam" id="PF01583">
    <property type="entry name" value="APS_kinase"/>
    <property type="match status" value="1"/>
</dbReference>
<evidence type="ECO:0000256" key="5">
    <source>
        <dbReference type="ARBA" id="ARBA00022840"/>
    </source>
</evidence>
<gene>
    <name evidence="8" type="primary">cysC</name>
    <name evidence="8" type="ORF">E0F88_08255</name>
</gene>
<dbReference type="GO" id="GO:0010134">
    <property type="term" value="P:sulfate assimilation via adenylyl sulfate reduction"/>
    <property type="evidence" value="ECO:0007669"/>
    <property type="project" value="TreeGrafter"/>
</dbReference>
<keyword evidence="9" id="KW-1185">Reference proteome</keyword>
<dbReference type="NCBIfam" id="TIGR00455">
    <property type="entry name" value="apsK"/>
    <property type="match status" value="1"/>
</dbReference>
<dbReference type="OrthoDB" id="9804504at2"/>
<dbReference type="RefSeq" id="WP_131957766.1">
    <property type="nucleotide sequence ID" value="NZ_SMFL01000003.1"/>
</dbReference>
<name>A0A4R5DPH8_9BACT</name>
<dbReference type="EC" id="2.7.1.25" evidence="2 6"/>
<comment type="pathway">
    <text evidence="6">Sulfur metabolism; hydrogen sulfide biosynthesis; sulfite from sulfate: step 2/3.</text>
</comment>
<evidence type="ECO:0000256" key="6">
    <source>
        <dbReference type="RuleBase" id="RU004347"/>
    </source>
</evidence>
<evidence type="ECO:0000256" key="2">
    <source>
        <dbReference type="ARBA" id="ARBA00012121"/>
    </source>
</evidence>
<comment type="similarity">
    <text evidence="6">Belongs to the APS kinase family.</text>
</comment>
<keyword evidence="4 6" id="KW-0547">Nucleotide-binding</keyword>
<comment type="caution">
    <text evidence="8">The sequence shown here is derived from an EMBL/GenBank/DDBJ whole genome shotgun (WGS) entry which is preliminary data.</text>
</comment>
<dbReference type="AlphaFoldDB" id="A0A4R5DPH8"/>
<evidence type="ECO:0000259" key="7">
    <source>
        <dbReference type="Pfam" id="PF01583"/>
    </source>
</evidence>
<sequence length="192" mass="21589">MIIQFCGLSGAGKTTLATGVKNQLSEKGVRVEIIDGDLYRSKLGKDLGFSKADRQENIRRLGFLASRFSAHGIVSIMSVINPYEEIRTELVNSYENVKTIYLDCSLETLFQRDTKGLYKRTLLPEDHPDKLKNLTGVNDQFDRPDCPDLYINTGLKTISECTDDIAGFVLQNLDSDFPLRSETMHFKGLSNE</sequence>
<comment type="function">
    <text evidence="6">Catalyzes the synthesis of activated sulfate.</text>
</comment>
<feature type="domain" description="APS kinase" evidence="7">
    <location>
        <begin position="2"/>
        <end position="151"/>
    </location>
</feature>
<evidence type="ECO:0000256" key="3">
    <source>
        <dbReference type="ARBA" id="ARBA00022679"/>
    </source>
</evidence>
<dbReference type="GO" id="GO:0004020">
    <property type="term" value="F:adenylylsulfate kinase activity"/>
    <property type="evidence" value="ECO:0007669"/>
    <property type="project" value="UniProtKB-EC"/>
</dbReference>
<dbReference type="PANTHER" id="PTHR42700">
    <property type="entry name" value="SULFATE ADENYLYLTRANSFERASE"/>
    <property type="match status" value="1"/>
</dbReference>
<dbReference type="InterPro" id="IPR059117">
    <property type="entry name" value="APS_kinase_dom"/>
</dbReference>
<dbReference type="GO" id="GO:0005524">
    <property type="term" value="F:ATP binding"/>
    <property type="evidence" value="ECO:0007669"/>
    <property type="project" value="UniProtKB-KW"/>
</dbReference>
<protein>
    <recommendedName>
        <fullName evidence="2 6">Adenylyl-sulfate kinase</fullName>
        <ecNumber evidence="2 6">2.7.1.25</ecNumber>
    </recommendedName>
</protein>
<evidence type="ECO:0000313" key="9">
    <source>
        <dbReference type="Proteomes" id="UP000294850"/>
    </source>
</evidence>
<comment type="catalytic activity">
    <reaction evidence="1 6">
        <text>adenosine 5'-phosphosulfate + ATP = 3'-phosphoadenylyl sulfate + ADP + H(+)</text>
        <dbReference type="Rhea" id="RHEA:24152"/>
        <dbReference type="ChEBI" id="CHEBI:15378"/>
        <dbReference type="ChEBI" id="CHEBI:30616"/>
        <dbReference type="ChEBI" id="CHEBI:58243"/>
        <dbReference type="ChEBI" id="CHEBI:58339"/>
        <dbReference type="ChEBI" id="CHEBI:456216"/>
        <dbReference type="EC" id="2.7.1.25"/>
    </reaction>
</comment>
<dbReference type="GO" id="GO:0070814">
    <property type="term" value="P:hydrogen sulfide biosynthetic process"/>
    <property type="evidence" value="ECO:0007669"/>
    <property type="project" value="UniProtKB-UniPathway"/>
</dbReference>
<dbReference type="UniPathway" id="UPA00140">
    <property type="reaction ID" value="UER00205"/>
</dbReference>
<dbReference type="EMBL" id="SMFL01000003">
    <property type="protein sequence ID" value="TDE16232.1"/>
    <property type="molecule type" value="Genomic_DNA"/>
</dbReference>
<evidence type="ECO:0000313" key="8">
    <source>
        <dbReference type="EMBL" id="TDE16232.1"/>
    </source>
</evidence>
<reference evidence="8 9" key="1">
    <citation type="submission" date="2019-03" db="EMBL/GenBank/DDBJ databases">
        <title>Dyadobacter AR-3-6 sp. nov., isolated from arctic soil.</title>
        <authorList>
            <person name="Chaudhary D.K."/>
        </authorList>
    </citation>
    <scope>NUCLEOTIDE SEQUENCE [LARGE SCALE GENOMIC DNA]</scope>
    <source>
        <strain evidence="8 9">AR-3-6</strain>
    </source>
</reference>
<proteinExistence type="inferred from homology"/>
<dbReference type="Gene3D" id="3.40.50.300">
    <property type="entry name" value="P-loop containing nucleotide triphosphate hydrolases"/>
    <property type="match status" value="1"/>
</dbReference>
<keyword evidence="3 6" id="KW-0808">Transferase</keyword>
<dbReference type="PANTHER" id="PTHR42700:SF1">
    <property type="entry name" value="SULFATE ADENYLYLTRANSFERASE"/>
    <property type="match status" value="1"/>
</dbReference>
<evidence type="ECO:0000256" key="1">
    <source>
        <dbReference type="ARBA" id="ARBA00001823"/>
    </source>
</evidence>
<dbReference type="Proteomes" id="UP000294850">
    <property type="component" value="Unassembled WGS sequence"/>
</dbReference>
<dbReference type="GO" id="GO:0019379">
    <property type="term" value="P:sulfate assimilation, phosphoadenylyl sulfate reduction by phosphoadenylyl-sulfate reductase (thioredoxin)"/>
    <property type="evidence" value="ECO:0007669"/>
    <property type="project" value="TreeGrafter"/>
</dbReference>
<dbReference type="InterPro" id="IPR050512">
    <property type="entry name" value="Sulf_AdTrans/APS_kinase"/>
</dbReference>
<dbReference type="CDD" id="cd02027">
    <property type="entry name" value="APSK"/>
    <property type="match status" value="1"/>
</dbReference>